<accession>A0A8J7VXN5</accession>
<reference evidence="2" key="2">
    <citation type="submission" date="2021-04" db="EMBL/GenBank/DDBJ databases">
        <authorList>
            <person name="Liu J."/>
        </authorList>
    </citation>
    <scope>NUCLEOTIDE SEQUENCE</scope>
    <source>
        <strain evidence="2">BAD-6</strain>
    </source>
</reference>
<protein>
    <recommendedName>
        <fullName evidence="1">MrpR N-terminal core-binding domain-containing protein</fullName>
    </recommendedName>
</protein>
<evidence type="ECO:0000313" key="2">
    <source>
        <dbReference type="EMBL" id="MBR0596952.1"/>
    </source>
</evidence>
<dbReference type="InterPro" id="IPR055009">
    <property type="entry name" value="MrpR_N_CB"/>
</dbReference>
<name>A0A8J7VXN5_9FIRM</name>
<dbReference type="RefSeq" id="WP_227017084.1">
    <property type="nucleotide sequence ID" value="NZ_JAGSND010000002.1"/>
</dbReference>
<sequence>MYREHQKNEYLNHILDNGEKYISNMRSLFQSLQEIEESTGKDFCEFTQAEAKKALASISSRKKATNAWSITALRDYINWCILNSKTPLNENVLDRVRISQVDNSMALKQETVPNIEYLIRILEEGLPEINEDLSMNTIYKAYSLLLFFGFSEQEIVSMTKQEAEKWLNGSLHYGNKIIPLHPVLKKYLDKILDYDEIVWIKGKGVVCYKKLIGGNQLIGAVYNLEGRISNFRNVLSKLNRSYAAETGKSIKLSVRRIFESGIYYRLLQKELIEGALTELMMNEAFSMDRSKYKNDISYQNQLINLRDDYSAWKKAWSYE</sequence>
<dbReference type="Proteomes" id="UP000675664">
    <property type="component" value="Unassembled WGS sequence"/>
</dbReference>
<evidence type="ECO:0000259" key="1">
    <source>
        <dbReference type="Pfam" id="PF22822"/>
    </source>
</evidence>
<dbReference type="Pfam" id="PF22822">
    <property type="entry name" value="MrpR_N_CB"/>
    <property type="match status" value="1"/>
</dbReference>
<dbReference type="EMBL" id="JAGSND010000002">
    <property type="protein sequence ID" value="MBR0596952.1"/>
    <property type="molecule type" value="Genomic_DNA"/>
</dbReference>
<comment type="caution">
    <text evidence="2">The sequence shown here is derived from an EMBL/GenBank/DDBJ whole genome shotgun (WGS) entry which is preliminary data.</text>
</comment>
<evidence type="ECO:0000313" key="3">
    <source>
        <dbReference type="Proteomes" id="UP000675664"/>
    </source>
</evidence>
<proteinExistence type="predicted"/>
<gene>
    <name evidence="2" type="ORF">KCX82_03625</name>
</gene>
<dbReference type="AlphaFoldDB" id="A0A8J7VXN5"/>
<feature type="domain" description="MrpR N-terminal core-binding" evidence="1">
    <location>
        <begin position="1"/>
        <end position="81"/>
    </location>
</feature>
<keyword evidence="3" id="KW-1185">Reference proteome</keyword>
<reference evidence="2" key="1">
    <citation type="submission" date="2021-04" db="EMBL/GenBank/DDBJ databases">
        <title>Sinoanaerobacter chloroacetimidivorans sp. nov., an obligate anaerobic bacterium isolated from anaerobic sludge.</title>
        <authorList>
            <person name="Bao Y."/>
        </authorList>
    </citation>
    <scope>NUCLEOTIDE SEQUENCE</scope>
    <source>
        <strain evidence="2">BAD-6</strain>
    </source>
</reference>
<organism evidence="2 3">
    <name type="scientific">Sinanaerobacter chloroacetimidivorans</name>
    <dbReference type="NCBI Taxonomy" id="2818044"/>
    <lineage>
        <taxon>Bacteria</taxon>
        <taxon>Bacillati</taxon>
        <taxon>Bacillota</taxon>
        <taxon>Clostridia</taxon>
        <taxon>Peptostreptococcales</taxon>
        <taxon>Anaerovoracaceae</taxon>
        <taxon>Sinanaerobacter</taxon>
    </lineage>
</organism>